<sequence>MTASHRGDRWWQPIAALAATFPVALALSLVLPPDVFSMLPLLAVILVGFALALCSPAFVHFDRQYLAAERSWTPSVLYYVMVVPAVAPFVAAAYVYQRHRRVGVPATPL</sequence>
<reference evidence="3" key="1">
    <citation type="journal article" date="2016" name="Environ. Microbiol.">
        <title>The complete genome of a viable archaeum isolated from 123-million-year-old rock salt.</title>
        <authorList>
            <person name="Jaakkola S.T."/>
            <person name="Pfeiffer F."/>
            <person name="Ravantti J.J."/>
            <person name="Guo Q."/>
            <person name="Liu Y."/>
            <person name="Chen X."/>
            <person name="Ma H."/>
            <person name="Yang C."/>
            <person name="Oksanen H.M."/>
            <person name="Bamford D.H."/>
        </authorList>
    </citation>
    <scope>NUCLEOTIDE SEQUENCE</scope>
    <source>
        <strain evidence="3">JI20-1</strain>
    </source>
</reference>
<feature type="transmembrane region" description="Helical" evidence="1">
    <location>
        <begin position="12"/>
        <end position="31"/>
    </location>
</feature>
<keyword evidence="1" id="KW-0812">Transmembrane</keyword>
<keyword evidence="3" id="KW-1185">Reference proteome</keyword>
<evidence type="ECO:0000313" key="2">
    <source>
        <dbReference type="EMBL" id="CQH60483.1"/>
    </source>
</evidence>
<feature type="transmembrane region" description="Helical" evidence="1">
    <location>
        <begin position="76"/>
        <end position="96"/>
    </location>
</feature>
<dbReference type="RefSeq" id="WP_143416386.1">
    <property type="nucleotide sequence ID" value="NZ_CEML01000001.1"/>
</dbReference>
<dbReference type="Proteomes" id="UP000066737">
    <property type="component" value="Chromosome I"/>
</dbReference>
<dbReference type="STRING" id="1407499.HHUB_3220"/>
<organism evidence="2 3">
    <name type="scientific">Halobacterium hubeiense</name>
    <dbReference type="NCBI Taxonomy" id="1407499"/>
    <lineage>
        <taxon>Archaea</taxon>
        <taxon>Methanobacteriati</taxon>
        <taxon>Methanobacteriota</taxon>
        <taxon>Stenosarchaea group</taxon>
        <taxon>Halobacteria</taxon>
        <taxon>Halobacteriales</taxon>
        <taxon>Halobacteriaceae</taxon>
        <taxon>Halobacterium</taxon>
    </lineage>
</organism>
<proteinExistence type="predicted"/>
<evidence type="ECO:0000313" key="3">
    <source>
        <dbReference type="Proteomes" id="UP000066737"/>
    </source>
</evidence>
<feature type="transmembrane region" description="Helical" evidence="1">
    <location>
        <begin position="38"/>
        <end position="61"/>
    </location>
</feature>
<protein>
    <submittedName>
        <fullName evidence="2">Uncharacterized protein</fullName>
    </submittedName>
</protein>
<keyword evidence="1" id="KW-0472">Membrane</keyword>
<name>A0A0U5CZY0_9EURY</name>
<evidence type="ECO:0000256" key="1">
    <source>
        <dbReference type="SAM" id="Phobius"/>
    </source>
</evidence>
<gene>
    <name evidence="2" type="ORF">HHUB_3220</name>
</gene>
<accession>A0A0U5CZY0</accession>
<dbReference type="GeneID" id="26659834"/>
<keyword evidence="1" id="KW-1133">Transmembrane helix</keyword>
<dbReference type="KEGG" id="hhb:Hhub_3220"/>
<dbReference type="AlphaFoldDB" id="A0A0U5CZY0"/>
<dbReference type="OrthoDB" id="384902at2157"/>
<dbReference type="EMBL" id="LN831302">
    <property type="protein sequence ID" value="CQH60483.1"/>
    <property type="molecule type" value="Genomic_DNA"/>
</dbReference>